<protein>
    <submittedName>
        <fullName evidence="2">13946_t:CDS:1</fullName>
    </submittedName>
</protein>
<evidence type="ECO:0000313" key="2">
    <source>
        <dbReference type="EMBL" id="CAG8480884.1"/>
    </source>
</evidence>
<name>A0A9N8ZAR4_9GLOM</name>
<dbReference type="Proteomes" id="UP000789396">
    <property type="component" value="Unassembled WGS sequence"/>
</dbReference>
<proteinExistence type="predicted"/>
<comment type="caution">
    <text evidence="2">The sequence shown here is derived from an EMBL/GenBank/DDBJ whole genome shotgun (WGS) entry which is preliminary data.</text>
</comment>
<dbReference type="PANTHER" id="PTHR31956">
    <property type="entry name" value="NON-SPECIFIC PHOSPHOLIPASE C4-RELATED"/>
    <property type="match status" value="1"/>
</dbReference>
<dbReference type="Gene3D" id="3.40.720.10">
    <property type="entry name" value="Alkaline Phosphatase, subunit A"/>
    <property type="match status" value="1"/>
</dbReference>
<dbReference type="OrthoDB" id="5135119at2759"/>
<dbReference type="GO" id="GO:0009395">
    <property type="term" value="P:phospholipid catabolic process"/>
    <property type="evidence" value="ECO:0007669"/>
    <property type="project" value="TreeGrafter"/>
</dbReference>
<evidence type="ECO:0000256" key="1">
    <source>
        <dbReference type="ARBA" id="ARBA00022801"/>
    </source>
</evidence>
<gene>
    <name evidence="2" type="ORF">RFULGI_LOCUS1534</name>
</gene>
<dbReference type="GO" id="GO:0016788">
    <property type="term" value="F:hydrolase activity, acting on ester bonds"/>
    <property type="evidence" value="ECO:0007669"/>
    <property type="project" value="InterPro"/>
</dbReference>
<sequence>MDTIRLNSTRCAKIVAGTQLDSDITAGQVPQFVYYVPNQKNDGHDTGVAFANNWLQNWLEPKLTQPAFTNNTLIFITFDEDDGTEGNHIYSALVGSPVVPPTNHNDNTACTHYSYLATKLNFTSLQMLDLEINRN</sequence>
<accession>A0A9N8ZAR4</accession>
<keyword evidence="1" id="KW-0378">Hydrolase</keyword>
<dbReference type="AlphaFoldDB" id="A0A9N8ZAR4"/>
<dbReference type="InterPro" id="IPR017850">
    <property type="entry name" value="Alkaline_phosphatase_core_sf"/>
</dbReference>
<reference evidence="2" key="1">
    <citation type="submission" date="2021-06" db="EMBL/GenBank/DDBJ databases">
        <authorList>
            <person name="Kallberg Y."/>
            <person name="Tangrot J."/>
            <person name="Rosling A."/>
        </authorList>
    </citation>
    <scope>NUCLEOTIDE SEQUENCE</scope>
    <source>
        <strain evidence="2">IN212</strain>
    </source>
</reference>
<dbReference type="InterPro" id="IPR007312">
    <property type="entry name" value="Phosphoesterase"/>
</dbReference>
<dbReference type="PANTHER" id="PTHR31956:SF8">
    <property type="entry name" value="ACID PHOSPHATASE PHOA (AFU_ORTHOLOGUE AFUA_1G03570)"/>
    <property type="match status" value="1"/>
</dbReference>
<dbReference type="Pfam" id="PF04185">
    <property type="entry name" value="Phosphoesterase"/>
    <property type="match status" value="1"/>
</dbReference>
<keyword evidence="3" id="KW-1185">Reference proteome</keyword>
<dbReference type="EMBL" id="CAJVPZ010000966">
    <property type="protein sequence ID" value="CAG8480884.1"/>
    <property type="molecule type" value="Genomic_DNA"/>
</dbReference>
<evidence type="ECO:0000313" key="3">
    <source>
        <dbReference type="Proteomes" id="UP000789396"/>
    </source>
</evidence>
<organism evidence="2 3">
    <name type="scientific">Racocetra fulgida</name>
    <dbReference type="NCBI Taxonomy" id="60492"/>
    <lineage>
        <taxon>Eukaryota</taxon>
        <taxon>Fungi</taxon>
        <taxon>Fungi incertae sedis</taxon>
        <taxon>Mucoromycota</taxon>
        <taxon>Glomeromycotina</taxon>
        <taxon>Glomeromycetes</taxon>
        <taxon>Diversisporales</taxon>
        <taxon>Gigasporaceae</taxon>
        <taxon>Racocetra</taxon>
    </lineage>
</organism>